<gene>
    <name evidence="6" type="ORF">A9Q75_05905</name>
</gene>
<dbReference type="Gene3D" id="1.10.1070.20">
    <property type="match status" value="1"/>
</dbReference>
<comment type="similarity">
    <text evidence="1">Belongs to the HipA Ser/Thr kinase family.</text>
</comment>
<dbReference type="Pfam" id="PF13657">
    <property type="entry name" value="Couple_hipA"/>
    <property type="match status" value="1"/>
</dbReference>
<dbReference type="Pfam" id="PF07804">
    <property type="entry name" value="HipA_C"/>
    <property type="match status" value="1"/>
</dbReference>
<feature type="domain" description="HipA N-terminal subdomain 1" evidence="5">
    <location>
        <begin position="22"/>
        <end position="120"/>
    </location>
</feature>
<proteinExistence type="inferred from homology"/>
<name>A0A1Y5EHM3_COLPS</name>
<evidence type="ECO:0000256" key="2">
    <source>
        <dbReference type="ARBA" id="ARBA00022679"/>
    </source>
</evidence>
<evidence type="ECO:0000259" key="5">
    <source>
        <dbReference type="Pfam" id="PF13657"/>
    </source>
</evidence>
<dbReference type="GO" id="GO:0004674">
    <property type="term" value="F:protein serine/threonine kinase activity"/>
    <property type="evidence" value="ECO:0007669"/>
    <property type="project" value="TreeGrafter"/>
</dbReference>
<dbReference type="EMBL" id="MAAF01000040">
    <property type="protein sequence ID" value="OUR82252.1"/>
    <property type="molecule type" value="Genomic_DNA"/>
</dbReference>
<dbReference type="InterPro" id="IPR017508">
    <property type="entry name" value="HipA_N1"/>
</dbReference>
<accession>A0A1Y5EHM3</accession>
<keyword evidence="2" id="KW-0808">Transferase</keyword>
<sequence length="430" mass="47996">MSYEKVNKLEIWRTLSDGSSIAVGELAQNKQGVYFQYHINYLDNFANLSPFNLNFDSTLQLAPKKPHNGLHGAFSDSLPDGWGLLLMDRIFRQAEISPNQVTAMDRLSFIGDRAMGALSYLPVSMLYHQDDCRDLTVADLGLQAQAIFDGQTSEVLQALVNAGGSGGARPKAQLYLKESDNNHCSTKAGEGSEAYLVKFTSSQLALGHEEGLCEASYLTMAKRAGIDVPEWKLLDAPKSSSATKWLALKRFDTYLNTNGKEGRFHLHSACGLLDADYRMPSLDYEDLIKASSLLCKSPAAGQKMFRRMIFNLFSLNQDDHSKNWAFLQNDHGEWHLAPFYDITFSPSPYSEHATAFAGFRKIPSLNVMKKLAIQANFSNWKQAQHVIQEVVDAIHSFNVTAKLLGVKPETIRLISKQLEIVYQENKTLLA</sequence>
<dbReference type="PANTHER" id="PTHR37419">
    <property type="entry name" value="SERINE/THREONINE-PROTEIN KINASE TOXIN HIPA"/>
    <property type="match status" value="1"/>
</dbReference>
<dbReference type="PANTHER" id="PTHR37419:SF8">
    <property type="entry name" value="TOXIN YJJJ"/>
    <property type="match status" value="1"/>
</dbReference>
<organism evidence="6 7">
    <name type="scientific">Colwellia psychrerythraea</name>
    <name type="common">Vibrio psychroerythus</name>
    <dbReference type="NCBI Taxonomy" id="28229"/>
    <lineage>
        <taxon>Bacteria</taxon>
        <taxon>Pseudomonadati</taxon>
        <taxon>Pseudomonadota</taxon>
        <taxon>Gammaproteobacteria</taxon>
        <taxon>Alteromonadales</taxon>
        <taxon>Colwelliaceae</taxon>
        <taxon>Colwellia</taxon>
    </lineage>
</organism>
<reference evidence="7" key="1">
    <citation type="journal article" date="2017" name="Proc. Natl. Acad. Sci. U.S.A.">
        <title>Simulation of Deepwater Horizon oil plume reveals substrate specialization within a complex community of hydrocarbon degraders.</title>
        <authorList>
            <person name="Hu P."/>
            <person name="Dubinsky E.A."/>
            <person name="Probst A.J."/>
            <person name="Wang J."/>
            <person name="Sieber C.M.K."/>
            <person name="Tom L.M."/>
            <person name="Gardinali P."/>
            <person name="Banfield J.F."/>
            <person name="Atlas R.M."/>
            <person name="Andersen G.L."/>
        </authorList>
    </citation>
    <scope>NUCLEOTIDE SEQUENCE [LARGE SCALE GENOMIC DNA]</scope>
</reference>
<dbReference type="GO" id="GO:0005829">
    <property type="term" value="C:cytosol"/>
    <property type="evidence" value="ECO:0007669"/>
    <property type="project" value="TreeGrafter"/>
</dbReference>
<evidence type="ECO:0000256" key="1">
    <source>
        <dbReference type="ARBA" id="ARBA00010164"/>
    </source>
</evidence>
<dbReference type="Proteomes" id="UP000243053">
    <property type="component" value="Unassembled WGS sequence"/>
</dbReference>
<dbReference type="AlphaFoldDB" id="A0A1Y5EHM3"/>
<evidence type="ECO:0000259" key="4">
    <source>
        <dbReference type="Pfam" id="PF07804"/>
    </source>
</evidence>
<dbReference type="InterPro" id="IPR012893">
    <property type="entry name" value="HipA-like_C"/>
</dbReference>
<evidence type="ECO:0000313" key="6">
    <source>
        <dbReference type="EMBL" id="OUR82252.1"/>
    </source>
</evidence>
<comment type="caution">
    <text evidence="6">The sequence shown here is derived from an EMBL/GenBank/DDBJ whole genome shotgun (WGS) entry which is preliminary data.</text>
</comment>
<dbReference type="InterPro" id="IPR052028">
    <property type="entry name" value="HipA_Ser/Thr_kinase"/>
</dbReference>
<evidence type="ECO:0000256" key="3">
    <source>
        <dbReference type="ARBA" id="ARBA00022777"/>
    </source>
</evidence>
<protein>
    <submittedName>
        <fullName evidence="6">Phosphatidylinositol kinase</fullName>
    </submittedName>
</protein>
<evidence type="ECO:0000313" key="7">
    <source>
        <dbReference type="Proteomes" id="UP000243053"/>
    </source>
</evidence>
<feature type="domain" description="HipA-like C-terminal" evidence="4">
    <location>
        <begin position="165"/>
        <end position="395"/>
    </location>
</feature>
<keyword evidence="3 6" id="KW-0418">Kinase</keyword>